<accession>A0ACB7VZ90</accession>
<dbReference type="EMBL" id="CM037015">
    <property type="protein sequence ID" value="KAH7680732.1"/>
    <property type="molecule type" value="Genomic_DNA"/>
</dbReference>
<comment type="caution">
    <text evidence="1">The sequence shown here is derived from an EMBL/GenBank/DDBJ whole genome shotgun (WGS) entry which is preliminary data.</text>
</comment>
<keyword evidence="2" id="KW-1185">Reference proteome</keyword>
<dbReference type="Proteomes" id="UP000827976">
    <property type="component" value="Chromosome 5"/>
</dbReference>
<evidence type="ECO:0000313" key="1">
    <source>
        <dbReference type="EMBL" id="KAH7680732.1"/>
    </source>
</evidence>
<sequence length="209" mass="23741">MSKKEDCGIHGSCRRRRLYWRVFACVLAIIILILLIILIVWLVLRPTKPRFYLQDVTVQQFNLSSPNLLSSSIQVTISSRNPNDNVGIYYDRLDSFVFYKNQQITLPTSLPTGYQGHNDITMWSPYLEGSMVPIAPYLCNAIQQDESAGLLLLYVKIDGRLRWKVGSWISGHYHIYVNCPALLTFGNGKANGYSPSIKFNQISTCSVDV</sequence>
<proteinExistence type="predicted"/>
<evidence type="ECO:0000313" key="2">
    <source>
        <dbReference type="Proteomes" id="UP000827976"/>
    </source>
</evidence>
<organism evidence="1 2">
    <name type="scientific">Dioscorea alata</name>
    <name type="common">Purple yam</name>
    <dbReference type="NCBI Taxonomy" id="55571"/>
    <lineage>
        <taxon>Eukaryota</taxon>
        <taxon>Viridiplantae</taxon>
        <taxon>Streptophyta</taxon>
        <taxon>Embryophyta</taxon>
        <taxon>Tracheophyta</taxon>
        <taxon>Spermatophyta</taxon>
        <taxon>Magnoliopsida</taxon>
        <taxon>Liliopsida</taxon>
        <taxon>Dioscoreales</taxon>
        <taxon>Dioscoreaceae</taxon>
        <taxon>Dioscorea</taxon>
    </lineage>
</organism>
<reference evidence="2" key="1">
    <citation type="journal article" date="2022" name="Nat. Commun.">
        <title>Chromosome evolution and the genetic basis of agronomically important traits in greater yam.</title>
        <authorList>
            <person name="Bredeson J.V."/>
            <person name="Lyons J.B."/>
            <person name="Oniyinde I.O."/>
            <person name="Okereke N.R."/>
            <person name="Kolade O."/>
            <person name="Nnabue I."/>
            <person name="Nwadili C.O."/>
            <person name="Hribova E."/>
            <person name="Parker M."/>
            <person name="Nwogha J."/>
            <person name="Shu S."/>
            <person name="Carlson J."/>
            <person name="Kariba R."/>
            <person name="Muthemba S."/>
            <person name="Knop K."/>
            <person name="Barton G.J."/>
            <person name="Sherwood A.V."/>
            <person name="Lopez-Montes A."/>
            <person name="Asiedu R."/>
            <person name="Jamnadass R."/>
            <person name="Muchugi A."/>
            <person name="Goodstein D."/>
            <person name="Egesi C.N."/>
            <person name="Featherston J."/>
            <person name="Asfaw A."/>
            <person name="Simpson G.G."/>
            <person name="Dolezel J."/>
            <person name="Hendre P.S."/>
            <person name="Van Deynze A."/>
            <person name="Kumar P.L."/>
            <person name="Obidiegwu J.E."/>
            <person name="Bhattacharjee R."/>
            <person name="Rokhsar D.S."/>
        </authorList>
    </citation>
    <scope>NUCLEOTIDE SEQUENCE [LARGE SCALE GENOMIC DNA]</scope>
    <source>
        <strain evidence="2">cv. TDa95/00328</strain>
    </source>
</reference>
<gene>
    <name evidence="1" type="ORF">IHE45_05G012000</name>
</gene>
<protein>
    <submittedName>
        <fullName evidence="1">LEA14-like protein</fullName>
    </submittedName>
</protein>
<name>A0ACB7VZ90_DIOAL</name>